<dbReference type="GO" id="GO:0005737">
    <property type="term" value="C:cytoplasm"/>
    <property type="evidence" value="ECO:0007669"/>
    <property type="project" value="UniProtKB-SubCell"/>
</dbReference>
<feature type="binding site" evidence="9">
    <location>
        <position position="290"/>
    </location>
    <ligand>
        <name>tRNA</name>
        <dbReference type="ChEBI" id="CHEBI:17843"/>
    </ligand>
</feature>
<comment type="cofactor">
    <cofactor evidence="9">
        <name>[4Fe-4S] cluster</name>
        <dbReference type="ChEBI" id="CHEBI:49883"/>
    </cofactor>
    <text evidence="9">Binds 2 [4Fe-4S] clusters per monomer.</text>
</comment>
<dbReference type="SUPFAM" id="SSF54862">
    <property type="entry name" value="4Fe-4S ferredoxins"/>
    <property type="match status" value="1"/>
</dbReference>
<dbReference type="Pfam" id="PF08331">
    <property type="entry name" value="QueG_DUF1730"/>
    <property type="match status" value="1"/>
</dbReference>
<dbReference type="Proteomes" id="UP000315439">
    <property type="component" value="Unassembled WGS sequence"/>
</dbReference>
<feature type="binding site" evidence="9">
    <location>
        <position position="256"/>
    </location>
    <ligand>
        <name>[4Fe-4S] cluster</name>
        <dbReference type="ChEBI" id="CHEBI:49883"/>
        <label>1</label>
    </ligand>
</feature>
<dbReference type="InterPro" id="IPR017896">
    <property type="entry name" value="4Fe4S_Fe-S-bd"/>
</dbReference>
<dbReference type="Gene3D" id="3.30.70.20">
    <property type="match status" value="1"/>
</dbReference>
<feature type="binding site" evidence="9">
    <location>
        <position position="199"/>
    </location>
    <ligand>
        <name>[4Fe-4S] cluster</name>
        <dbReference type="ChEBI" id="CHEBI:49883"/>
        <label>1</label>
    </ligand>
</feature>
<keyword evidence="3 9" id="KW-0819">tRNA processing</keyword>
<feature type="binding site" evidence="9">
    <location>
        <position position="252"/>
    </location>
    <ligand>
        <name>[4Fe-4S] cluster</name>
        <dbReference type="ChEBI" id="CHEBI:49883"/>
        <label>2</label>
    </ligand>
</feature>
<accession>A0A545U546</accession>
<dbReference type="GO" id="GO:0008616">
    <property type="term" value="P:tRNA queuosine(34) biosynthetic process"/>
    <property type="evidence" value="ECO:0007669"/>
    <property type="project" value="UniProtKB-UniRule"/>
</dbReference>
<feature type="binding site" evidence="9">
    <location>
        <position position="224"/>
    </location>
    <ligand>
        <name>cob(II)alamin</name>
        <dbReference type="ChEBI" id="CHEBI:16304"/>
    </ligand>
</feature>
<evidence type="ECO:0000256" key="6">
    <source>
        <dbReference type="ARBA" id="ARBA00023002"/>
    </source>
</evidence>
<proteinExistence type="inferred from homology"/>
<evidence type="ECO:0000256" key="7">
    <source>
        <dbReference type="ARBA" id="ARBA00023004"/>
    </source>
</evidence>
<feature type="binding site" evidence="9">
    <location>
        <position position="222"/>
    </location>
    <ligand>
        <name>[4Fe-4S] cluster</name>
        <dbReference type="ChEBI" id="CHEBI:49883"/>
        <label>2</label>
    </ligand>
</feature>
<dbReference type="PROSITE" id="PS51379">
    <property type="entry name" value="4FE4S_FER_2"/>
    <property type="match status" value="1"/>
</dbReference>
<dbReference type="PROSITE" id="PS00198">
    <property type="entry name" value="4FE4S_FER_1"/>
    <property type="match status" value="1"/>
</dbReference>
<evidence type="ECO:0000256" key="9">
    <source>
        <dbReference type="HAMAP-Rule" id="MF_00916"/>
    </source>
</evidence>
<dbReference type="GO" id="GO:0031419">
    <property type="term" value="F:cobalamin binding"/>
    <property type="evidence" value="ECO:0007669"/>
    <property type="project" value="UniProtKB-KW"/>
</dbReference>
<keyword evidence="5 9" id="KW-0671">Queuosine biosynthesis</keyword>
<comment type="function">
    <text evidence="9">Catalyzes the conversion of epoxyqueuosine (oQ) to queuosine (Q), which is a hypermodified base found in the wobble positions of tRNA(Asp), tRNA(Asn), tRNA(His) and tRNA(Tyr).</text>
</comment>
<evidence type="ECO:0000313" key="11">
    <source>
        <dbReference type="EMBL" id="TQV84600.1"/>
    </source>
</evidence>
<keyword evidence="8 9" id="KW-0411">Iron-sulfur</keyword>
<sequence>MLSTEALTEIKSKLVIKAREHGFQDARVSDTSTSGYFAKFKQWVNDGFHGDMSFLERNQNLRSSPDELHPGTLRVVSLRYDYLPEHAGFVKPLKHPQQANVSRYALGRDYHKLMRKKLDAVCRQLQAEIETSDAVDYRVFVDSAPVLETSFAEKSGLGWKGKHSLIINKKAGSWFFLGEIFINLPLPIDEPVEDLCGNCSACISLCPTDAIIDSKKVDATRCISYLTIENKGPIPISLRSKMGNRIYGCDDCQLACPWNRYAQISKETGFQPKNNLDTISLLQLWQWNEKEFLDNFQGSPIRRIGYQNWLRNLAVAIGNSVYEPQTIELLVNKKQEANDLVCEHIDWAISQLKNRQSNDLTVNKKTQKLINCVTNMLPRDA</sequence>
<evidence type="ECO:0000256" key="1">
    <source>
        <dbReference type="ARBA" id="ARBA00022485"/>
    </source>
</evidence>
<feature type="binding site" evidence="9">
    <location>
        <begin position="249"/>
        <end position="250"/>
    </location>
    <ligand>
        <name>cob(II)alamin</name>
        <dbReference type="ChEBI" id="CHEBI:16304"/>
    </ligand>
</feature>
<keyword evidence="9" id="KW-0846">Cobalamin</keyword>
<comment type="similarity">
    <text evidence="9">Belongs to the QueG family.</text>
</comment>
<keyword evidence="9" id="KW-0170">Cobalt</keyword>
<feature type="binding site" evidence="9">
    <location>
        <position position="206"/>
    </location>
    <ligand>
        <name>[4Fe-4S] cluster</name>
        <dbReference type="ChEBI" id="CHEBI:49883"/>
        <label>2</label>
    </ligand>
</feature>
<evidence type="ECO:0000259" key="10">
    <source>
        <dbReference type="PROSITE" id="PS51379"/>
    </source>
</evidence>
<name>A0A545U546_9GAMM</name>
<feature type="binding site" evidence="9">
    <location>
        <position position="196"/>
    </location>
    <ligand>
        <name>[4Fe-4S] cluster</name>
        <dbReference type="ChEBI" id="CHEBI:49883"/>
        <label>1</label>
    </ligand>
</feature>
<feature type="active site" description="Proton donor" evidence="9">
    <location>
        <position position="142"/>
    </location>
</feature>
<dbReference type="Pfam" id="PF13484">
    <property type="entry name" value="Fer4_16"/>
    <property type="match status" value="1"/>
</dbReference>
<keyword evidence="6 9" id="KW-0560">Oxidoreductase</keyword>
<comment type="catalytic activity">
    <reaction evidence="9">
        <text>epoxyqueuosine(34) in tRNA + AH2 = queuosine(34) in tRNA + A + H2O</text>
        <dbReference type="Rhea" id="RHEA:32159"/>
        <dbReference type="Rhea" id="RHEA-COMP:18571"/>
        <dbReference type="Rhea" id="RHEA-COMP:18582"/>
        <dbReference type="ChEBI" id="CHEBI:13193"/>
        <dbReference type="ChEBI" id="CHEBI:15377"/>
        <dbReference type="ChEBI" id="CHEBI:17499"/>
        <dbReference type="ChEBI" id="CHEBI:194431"/>
        <dbReference type="ChEBI" id="CHEBI:194443"/>
        <dbReference type="EC" id="1.17.99.6"/>
    </reaction>
</comment>
<feature type="binding site" evidence="9">
    <location>
        <position position="202"/>
    </location>
    <ligand>
        <name>[4Fe-4S] cluster</name>
        <dbReference type="ChEBI" id="CHEBI:49883"/>
        <label>1</label>
    </ligand>
</feature>
<feature type="binding site" evidence="9">
    <location>
        <position position="166"/>
    </location>
    <ligand>
        <name>cob(II)alamin</name>
        <dbReference type="ChEBI" id="CHEBI:16304"/>
    </ligand>
</feature>
<dbReference type="EMBL" id="VIKS01000014">
    <property type="protein sequence ID" value="TQV84600.1"/>
    <property type="molecule type" value="Genomic_DNA"/>
</dbReference>
<feature type="domain" description="4Fe-4S ferredoxin-type" evidence="10">
    <location>
        <begin position="184"/>
        <end position="216"/>
    </location>
</feature>
<dbReference type="InterPro" id="IPR017900">
    <property type="entry name" value="4Fe4S_Fe_S_CS"/>
</dbReference>
<dbReference type="EC" id="1.17.99.6" evidence="9"/>
<comment type="subunit">
    <text evidence="9">Monomer.</text>
</comment>
<dbReference type="UniPathway" id="UPA00392"/>
<dbReference type="GO" id="GO:0051539">
    <property type="term" value="F:4 iron, 4 sulfur cluster binding"/>
    <property type="evidence" value="ECO:0007669"/>
    <property type="project" value="UniProtKB-KW"/>
</dbReference>
<evidence type="ECO:0000256" key="3">
    <source>
        <dbReference type="ARBA" id="ARBA00022694"/>
    </source>
</evidence>
<organism evidence="11 12">
    <name type="scientific">Aliikangiella coralliicola</name>
    <dbReference type="NCBI Taxonomy" id="2592383"/>
    <lineage>
        <taxon>Bacteria</taxon>
        <taxon>Pseudomonadati</taxon>
        <taxon>Pseudomonadota</taxon>
        <taxon>Gammaproteobacteria</taxon>
        <taxon>Oceanospirillales</taxon>
        <taxon>Pleioneaceae</taxon>
        <taxon>Aliikangiella</taxon>
    </lineage>
</organism>
<gene>
    <name evidence="9 11" type="primary">queG</name>
    <name evidence="11" type="ORF">FLL46_23225</name>
</gene>
<evidence type="ECO:0000256" key="8">
    <source>
        <dbReference type="ARBA" id="ARBA00023014"/>
    </source>
</evidence>
<keyword evidence="4 9" id="KW-0479">Metal-binding</keyword>
<evidence type="ECO:0000256" key="5">
    <source>
        <dbReference type="ARBA" id="ARBA00022785"/>
    </source>
</evidence>
<dbReference type="AlphaFoldDB" id="A0A545U546"/>
<feature type="binding site" evidence="9">
    <location>
        <position position="231"/>
    </location>
    <ligand>
        <name>tRNA</name>
        <dbReference type="ChEBI" id="CHEBI:17843"/>
    </ligand>
</feature>
<feature type="binding site" evidence="9">
    <location>
        <position position="249"/>
    </location>
    <ligand>
        <name>[4Fe-4S] cluster</name>
        <dbReference type="ChEBI" id="CHEBI:49883"/>
        <label>2</label>
    </ligand>
</feature>
<feature type="binding site" evidence="9">
    <location>
        <position position="142"/>
    </location>
    <ligand>
        <name>cob(II)alamin</name>
        <dbReference type="ChEBI" id="CHEBI:16304"/>
    </ligand>
</feature>
<evidence type="ECO:0000256" key="4">
    <source>
        <dbReference type="ARBA" id="ARBA00022723"/>
    </source>
</evidence>
<dbReference type="GO" id="GO:0052693">
    <property type="term" value="F:epoxyqueuosine reductase activity"/>
    <property type="evidence" value="ECO:0007669"/>
    <property type="project" value="UniProtKB-UniRule"/>
</dbReference>
<keyword evidence="7 9" id="KW-0408">Iron</keyword>
<comment type="pathway">
    <text evidence="9">tRNA modification; tRNA-queuosine biosynthesis.</text>
</comment>
<comment type="cofactor">
    <cofactor evidence="9">
        <name>cob(II)alamin</name>
        <dbReference type="ChEBI" id="CHEBI:16304"/>
    </cofactor>
</comment>
<dbReference type="HAMAP" id="MF_00916">
    <property type="entry name" value="QueG"/>
    <property type="match status" value="1"/>
</dbReference>
<dbReference type="PANTHER" id="PTHR30002:SF4">
    <property type="entry name" value="EPOXYQUEUOSINE REDUCTASE"/>
    <property type="match status" value="1"/>
</dbReference>
<reference evidence="11 12" key="1">
    <citation type="submission" date="2019-07" db="EMBL/GenBank/DDBJ databases">
        <title>Draft genome for Aliikangiella sp. M105.</title>
        <authorList>
            <person name="Wang G."/>
        </authorList>
    </citation>
    <scope>NUCLEOTIDE SEQUENCE [LARGE SCALE GENOMIC DNA]</scope>
    <source>
        <strain evidence="11 12">M105</strain>
    </source>
</reference>
<dbReference type="InterPro" id="IPR004453">
    <property type="entry name" value="QueG"/>
</dbReference>
<dbReference type="PANTHER" id="PTHR30002">
    <property type="entry name" value="EPOXYQUEUOSINE REDUCTASE"/>
    <property type="match status" value="1"/>
</dbReference>
<evidence type="ECO:0000256" key="2">
    <source>
        <dbReference type="ARBA" id="ARBA00022490"/>
    </source>
</evidence>
<keyword evidence="12" id="KW-1185">Reference proteome</keyword>
<protein>
    <recommendedName>
        <fullName evidence="9">Epoxyqueuosine reductase</fullName>
        <ecNumber evidence="9">1.17.99.6</ecNumber>
    </recommendedName>
    <alternativeName>
        <fullName evidence="9">Queuosine biosynthesis protein QueG</fullName>
    </alternativeName>
</protein>
<comment type="subcellular location">
    <subcellularLocation>
        <location evidence="9">Cytoplasm</location>
    </subcellularLocation>
</comment>
<keyword evidence="2 9" id="KW-0963">Cytoplasm</keyword>
<dbReference type="InterPro" id="IPR013542">
    <property type="entry name" value="QueG_DUF1730"/>
</dbReference>
<comment type="caution">
    <text evidence="9">Lacks conserved residue(s) required for the propagation of feature annotation.</text>
</comment>
<keyword evidence="1 9" id="KW-0004">4Fe-4S</keyword>
<dbReference type="OrthoDB" id="9784571at2"/>
<feature type="binding site" evidence="9">
    <location>
        <position position="62"/>
    </location>
    <ligand>
        <name>cob(II)alamin</name>
        <dbReference type="ChEBI" id="CHEBI:16304"/>
    </ligand>
</feature>
<feature type="binding site" evidence="9">
    <location>
        <position position="177"/>
    </location>
    <ligand>
        <name>cob(II)alamin</name>
        <dbReference type="ChEBI" id="CHEBI:16304"/>
    </ligand>
</feature>
<dbReference type="GO" id="GO:0046872">
    <property type="term" value="F:metal ion binding"/>
    <property type="evidence" value="ECO:0007669"/>
    <property type="project" value="UniProtKB-KW"/>
</dbReference>
<evidence type="ECO:0000313" key="12">
    <source>
        <dbReference type="Proteomes" id="UP000315439"/>
    </source>
</evidence>
<comment type="caution">
    <text evidence="11">The sequence shown here is derived from an EMBL/GenBank/DDBJ whole genome shotgun (WGS) entry which is preliminary data.</text>
</comment>
<dbReference type="NCBIfam" id="TIGR00276">
    <property type="entry name" value="tRNA epoxyqueuosine(34) reductase QueG"/>
    <property type="match status" value="1"/>
</dbReference>